<evidence type="ECO:0000256" key="1">
    <source>
        <dbReference type="SAM" id="SignalP"/>
    </source>
</evidence>
<dbReference type="EMBL" id="BQKV01000066">
    <property type="protein sequence ID" value="GJN65160.1"/>
    <property type="molecule type" value="Genomic_DNA"/>
</dbReference>
<evidence type="ECO:0000259" key="2">
    <source>
        <dbReference type="Pfam" id="PF13472"/>
    </source>
</evidence>
<dbReference type="Pfam" id="PF13472">
    <property type="entry name" value="Lipase_GDSL_2"/>
    <property type="match status" value="1"/>
</dbReference>
<dbReference type="Proteomes" id="UP001055185">
    <property type="component" value="Unassembled WGS sequence"/>
</dbReference>
<feature type="signal peptide" evidence="1">
    <location>
        <begin position="1"/>
        <end position="25"/>
    </location>
</feature>
<reference evidence="3" key="1">
    <citation type="journal article" date="2022" name="Int. J. Syst. Evol. Microbiol.">
        <title>Genome-based, phenotypic and chemotaxonomic classification of Faecalibacterium strains: proposal of three novel species Faecalibacterium duncaniae sp. nov., Faecalibacterium hattorii sp. nov. and Faecalibacterium gallinarum sp. nov. .</title>
        <authorList>
            <person name="Sakamoto M."/>
            <person name="Sakurai N."/>
            <person name="Tanno H."/>
            <person name="Iino T."/>
            <person name="Ohkuma M."/>
            <person name="Endo A."/>
        </authorList>
    </citation>
    <scope>NUCLEOTIDE SEQUENCE</scope>
    <source>
        <strain evidence="3">JCM 17207</strain>
    </source>
</reference>
<dbReference type="InterPro" id="IPR036514">
    <property type="entry name" value="SGNH_hydro_sf"/>
</dbReference>
<feature type="chain" id="PRO_5041467137" description="SGNH hydrolase-type esterase domain-containing protein" evidence="1">
    <location>
        <begin position="26"/>
        <end position="308"/>
    </location>
</feature>
<accession>A0AA37MZQ6</accession>
<gene>
    <name evidence="3" type="ORF">JCM17207_17850</name>
</gene>
<keyword evidence="4" id="KW-1185">Reference proteome</keyword>
<feature type="domain" description="SGNH hydrolase-type esterase" evidence="2">
    <location>
        <begin position="37"/>
        <end position="293"/>
    </location>
</feature>
<dbReference type="RefSeq" id="WP_238317410.1">
    <property type="nucleotide sequence ID" value="NZ_BQKV01000066.1"/>
</dbReference>
<keyword evidence="1" id="KW-0732">Signal</keyword>
<dbReference type="InterPro" id="IPR013830">
    <property type="entry name" value="SGNH_hydro"/>
</dbReference>
<protein>
    <recommendedName>
        <fullName evidence="2">SGNH hydrolase-type esterase domain-containing protein</fullName>
    </recommendedName>
</protein>
<dbReference type="Gene3D" id="3.40.50.1110">
    <property type="entry name" value="SGNH hydrolase"/>
    <property type="match status" value="1"/>
</dbReference>
<sequence length="308" mass="34109">MKKRCLSFILALILAVVCLPTAALAAEGEEDFLYLSLGDSIAAGFGLPDAGFEYLDGLHYEMGNNFQNYSSLCYTALIADEFGWSREQALNLGLPGAGSQTLLEVLQTGSSDHLFPYSHPEIREYVKKADLISLEIGLNDALIPYQMTLFQNINPKLDEFLGVIQSGTLSVLNEETAGMVLDSLKGIRLSWLEFQELCRLIIGEISPATQDGLNATRQNLPQIIDTIRELNPDVEILLLGYANPLPLLPNMRNYFKEMNAFAEELAKEKDVIYIPTPNTRYNLSAHPTASGHAYISEQMIPVIRALGY</sequence>
<organism evidence="3 4">
    <name type="scientific">Faecalibacterium gallinarum</name>
    <dbReference type="NCBI Taxonomy" id="2903556"/>
    <lineage>
        <taxon>Bacteria</taxon>
        <taxon>Bacillati</taxon>
        <taxon>Bacillota</taxon>
        <taxon>Clostridia</taxon>
        <taxon>Eubacteriales</taxon>
        <taxon>Oscillospiraceae</taxon>
        <taxon>Faecalibacterium</taxon>
    </lineage>
</organism>
<comment type="caution">
    <text evidence="3">The sequence shown here is derived from an EMBL/GenBank/DDBJ whole genome shotgun (WGS) entry which is preliminary data.</text>
</comment>
<name>A0AA37MZQ6_9FIRM</name>
<evidence type="ECO:0000313" key="4">
    <source>
        <dbReference type="Proteomes" id="UP001055185"/>
    </source>
</evidence>
<dbReference type="SUPFAM" id="SSF52266">
    <property type="entry name" value="SGNH hydrolase"/>
    <property type="match status" value="1"/>
</dbReference>
<dbReference type="AlphaFoldDB" id="A0AA37MZQ6"/>
<proteinExistence type="predicted"/>
<evidence type="ECO:0000313" key="3">
    <source>
        <dbReference type="EMBL" id="GJN65160.1"/>
    </source>
</evidence>